<evidence type="ECO:0000256" key="1">
    <source>
        <dbReference type="SAM" id="Phobius"/>
    </source>
</evidence>
<keyword evidence="1" id="KW-1133">Transmembrane helix</keyword>
<protein>
    <recommendedName>
        <fullName evidence="2">Phosphatidic acid phosphatase type 2/haloperoxidase domain-containing protein</fullName>
    </recommendedName>
</protein>
<sequence>MSISSNLLQFFMLDNVAKIFLSFSHDIVIIPLLILGYIWLEQKVFFNAICLILISMLFNFALKITFQVPLSAHIGKQGFAFPSGHMQSSVVLYGWLMTKTQSRICKILITGLLFGIGVSLVYFGYHNYFDILGVIFFGSLLIAFYTFLASTKKQILPAILLTFTTFLMLYIASIHKVEEHLYMAYYALIGVIFSENISFPIAYI</sequence>
<accession>A0AAT9G7G8</accession>
<feature type="domain" description="Phosphatidic acid phosphatase type 2/haloperoxidase" evidence="2">
    <location>
        <begin position="54"/>
        <end position="146"/>
    </location>
</feature>
<feature type="transmembrane region" description="Helical" evidence="1">
    <location>
        <begin position="155"/>
        <end position="172"/>
    </location>
</feature>
<feature type="transmembrane region" description="Helical" evidence="1">
    <location>
        <begin position="20"/>
        <end position="39"/>
    </location>
</feature>
<feature type="transmembrane region" description="Helical" evidence="1">
    <location>
        <begin position="131"/>
        <end position="148"/>
    </location>
</feature>
<proteinExistence type="predicted"/>
<gene>
    <name evidence="3" type="ORF">DMENIID0002_03650</name>
</gene>
<organism evidence="3">
    <name type="scientific">Candidatus Tisiphia endosymbiont of Sergentomyia squamirostris</name>
    <dbReference type="NCBI Taxonomy" id="3113639"/>
    <lineage>
        <taxon>Bacteria</taxon>
        <taxon>Pseudomonadati</taxon>
        <taxon>Pseudomonadota</taxon>
        <taxon>Alphaproteobacteria</taxon>
        <taxon>Rickettsiales</taxon>
        <taxon>Rickettsiaceae</taxon>
        <taxon>Rickettsieae</taxon>
        <taxon>Candidatus Tisiphia</taxon>
    </lineage>
</organism>
<feature type="transmembrane region" description="Helical" evidence="1">
    <location>
        <begin position="107"/>
        <end position="125"/>
    </location>
</feature>
<keyword evidence="1" id="KW-0812">Transmembrane</keyword>
<reference evidence="3" key="1">
    <citation type="submission" date="2024-01" db="EMBL/GenBank/DDBJ databases">
        <title>Sequencing the genomes of a sandfly, Sergentomyia squamirostris, and its two endosymbionts.</title>
        <authorList>
            <person name="Itokawa K."/>
            <person name="Sanjoba C."/>
        </authorList>
    </citation>
    <scope>NUCLEOTIDE SEQUENCE</scope>
    <source>
        <strain evidence="3">RiSSQ</strain>
    </source>
</reference>
<dbReference type="Gene3D" id="1.20.144.10">
    <property type="entry name" value="Phosphatidic acid phosphatase type 2/haloperoxidase"/>
    <property type="match status" value="1"/>
</dbReference>
<feature type="transmembrane region" description="Helical" evidence="1">
    <location>
        <begin position="184"/>
        <end position="203"/>
    </location>
</feature>
<dbReference type="InterPro" id="IPR000326">
    <property type="entry name" value="PAP2/HPO"/>
</dbReference>
<evidence type="ECO:0000313" key="3">
    <source>
        <dbReference type="EMBL" id="BFD45719.1"/>
    </source>
</evidence>
<dbReference type="InterPro" id="IPR036938">
    <property type="entry name" value="PAP2/HPO_sf"/>
</dbReference>
<dbReference type="AlphaFoldDB" id="A0AAT9G7G8"/>
<evidence type="ECO:0000259" key="2">
    <source>
        <dbReference type="Pfam" id="PF01569"/>
    </source>
</evidence>
<feature type="transmembrane region" description="Helical" evidence="1">
    <location>
        <begin position="45"/>
        <end position="66"/>
    </location>
</feature>
<dbReference type="EMBL" id="AP029170">
    <property type="protein sequence ID" value="BFD45719.1"/>
    <property type="molecule type" value="Genomic_DNA"/>
</dbReference>
<dbReference type="Pfam" id="PF01569">
    <property type="entry name" value="PAP2"/>
    <property type="match status" value="1"/>
</dbReference>
<name>A0AAT9G7G8_9RICK</name>
<dbReference type="SUPFAM" id="SSF48317">
    <property type="entry name" value="Acid phosphatase/Vanadium-dependent haloperoxidase"/>
    <property type="match status" value="1"/>
</dbReference>
<keyword evidence="1" id="KW-0472">Membrane</keyword>